<dbReference type="STRING" id="9305.ENSSHAP00000012681"/>
<dbReference type="KEGG" id="shr:100914475"/>
<reference evidence="3" key="2">
    <citation type="submission" date="2025-08" db="UniProtKB">
        <authorList>
            <consortium name="Ensembl"/>
        </authorList>
    </citation>
    <scope>IDENTIFICATION</scope>
</reference>
<accession>G3WB76</accession>
<dbReference type="Pfam" id="PF15741">
    <property type="entry name" value="LRIF1"/>
    <property type="match status" value="1"/>
</dbReference>
<dbReference type="PANTHER" id="PTHR16131">
    <property type="entry name" value="LIGAND-DEPENDENT NUCLEAR RECEPTOR-INTERACTING FACTOR 1"/>
    <property type="match status" value="1"/>
</dbReference>
<dbReference type="InParanoid" id="G3WB76"/>
<organism evidence="3 4">
    <name type="scientific">Sarcophilus harrisii</name>
    <name type="common">Tasmanian devil</name>
    <name type="synonym">Sarcophilus laniarius</name>
    <dbReference type="NCBI Taxonomy" id="9305"/>
    <lineage>
        <taxon>Eukaryota</taxon>
        <taxon>Metazoa</taxon>
        <taxon>Chordata</taxon>
        <taxon>Craniata</taxon>
        <taxon>Vertebrata</taxon>
        <taxon>Euteleostomi</taxon>
        <taxon>Mammalia</taxon>
        <taxon>Metatheria</taxon>
        <taxon>Dasyuromorphia</taxon>
        <taxon>Dasyuridae</taxon>
        <taxon>Sarcophilus</taxon>
    </lineage>
</organism>
<feature type="region of interest" description="Disordered" evidence="2">
    <location>
        <begin position="677"/>
        <end position="716"/>
    </location>
</feature>
<proteinExistence type="predicted"/>
<feature type="region of interest" description="Disordered" evidence="2">
    <location>
        <begin position="602"/>
        <end position="652"/>
    </location>
</feature>
<dbReference type="GeneID" id="100914475"/>
<dbReference type="Ensembl" id="ENSSHAT00000012785.2">
    <property type="protein sequence ID" value="ENSSHAP00000012681.2"/>
    <property type="gene ID" value="ENSSHAG00000010853.2"/>
</dbReference>
<gene>
    <name evidence="3" type="primary">LRIF1</name>
</gene>
<dbReference type="PANTHER" id="PTHR16131:SF2">
    <property type="entry name" value="LIGAND-DEPENDENT NUCLEAR RECEPTOR-INTERACTING FACTOR 1"/>
    <property type="match status" value="1"/>
</dbReference>
<feature type="compositionally biased region" description="Basic and acidic residues" evidence="2">
    <location>
        <begin position="492"/>
        <end position="507"/>
    </location>
</feature>
<feature type="compositionally biased region" description="Polar residues" evidence="2">
    <location>
        <begin position="639"/>
        <end position="652"/>
    </location>
</feature>
<sequence length="763" mass="82602">MSNLPRVVLKPPEDVSGSAAPPCIAGCMYQVVQTTGLDGKNLLKLLPIPNSPGNLLPLVQSSVTSDTSKGNISNPVHVTIQTQLASTPTTASIQFPVFQATNSGNYFLSATVDKSENARVASVGKESLASASTAQSNSMKVERLALQKIAVSPSTTQGDTTYMLVNAKNLPVTVKSPVLPYGHHLQIPANAEVKSLPASSLPPPIQQKILAAAATNTSGTAEASKIPTVIYVSPVNTVKSVVPKTFKNICPKPPNPTEAAKPMILNTSQTPVKNPAADVTNNEGQQSRDTPMKWVVKENPQCSPCLVPVKSSNNMASKILKTLMDMKNVETSSLNMPPLCSGTSGGTQAKITPIKDNALVMFNGKVYLLAKKGSEVLPSQTDQQNSVASDASPRKDMSQTPNSNSVTKITNEVVNIVLAKNKTIPQKETKLISDTQLASEPVPSLEKNNKVECTSLSAQSPQHVTQPLCLEQCKTAPIKLNLPDVVSPAQNAKKETSVSHTKEKSSSDDTTTTSKHCVYTDQEPKNQGEMAFVLETYTHSRSQRESCPKEYAELRKNFGITKDLRVRLTRIPLFDSTSLYSPTSLTNNISSKESKIIVDLTSEKEEESQELTVQQDLDKKRKAKTVMKVDSTKKKKSGNDVNSSMDTGTDHTIPQVLNSTLPNSALLPQSNNLTGCMKSHQENSPELELHAPGGLDRGTRSPASVSFEQDPPDSQDCYIDESFPTTLPELDETIRDEKIKRLKQLLKEREAALEEIRKKMQQS</sequence>
<feature type="region of interest" description="Disordered" evidence="2">
    <location>
        <begin position="269"/>
        <end position="289"/>
    </location>
</feature>
<keyword evidence="4" id="KW-1185">Reference proteome</keyword>
<evidence type="ECO:0000313" key="4">
    <source>
        <dbReference type="Proteomes" id="UP000007648"/>
    </source>
</evidence>
<reference evidence="3 4" key="1">
    <citation type="journal article" date="2011" name="Proc. Natl. Acad. Sci. U.S.A.">
        <title>Genetic diversity and population structure of the endangered marsupial Sarcophilus harrisii (Tasmanian devil).</title>
        <authorList>
            <person name="Miller W."/>
            <person name="Hayes V.M."/>
            <person name="Ratan A."/>
            <person name="Petersen D.C."/>
            <person name="Wittekindt N.E."/>
            <person name="Miller J."/>
            <person name="Walenz B."/>
            <person name="Knight J."/>
            <person name="Qi J."/>
            <person name="Zhao F."/>
            <person name="Wang Q."/>
            <person name="Bedoya-Reina O.C."/>
            <person name="Katiyar N."/>
            <person name="Tomsho L.P."/>
            <person name="Kasson L.M."/>
            <person name="Hardie R.A."/>
            <person name="Woodbridge P."/>
            <person name="Tindall E.A."/>
            <person name="Bertelsen M.F."/>
            <person name="Dixon D."/>
            <person name="Pyecroft S."/>
            <person name="Helgen K.M."/>
            <person name="Lesk A.M."/>
            <person name="Pringle T.H."/>
            <person name="Patterson N."/>
            <person name="Zhang Y."/>
            <person name="Kreiss A."/>
            <person name="Woods G.M."/>
            <person name="Jones M.E."/>
            <person name="Schuster S.C."/>
        </authorList>
    </citation>
    <scope>NUCLEOTIDE SEQUENCE [LARGE SCALE GENOMIC DNA]</scope>
</reference>
<dbReference type="GO" id="GO:0006355">
    <property type="term" value="P:regulation of DNA-templated transcription"/>
    <property type="evidence" value="ECO:0007669"/>
    <property type="project" value="InterPro"/>
</dbReference>
<dbReference type="CTD" id="55791"/>
<feature type="compositionally biased region" description="Basic and acidic residues" evidence="2">
    <location>
        <begin position="679"/>
        <end position="689"/>
    </location>
</feature>
<dbReference type="eggNOG" id="ENOG502QU1A">
    <property type="taxonomic scope" value="Eukaryota"/>
</dbReference>
<dbReference type="GO" id="GO:0005654">
    <property type="term" value="C:nucleoplasm"/>
    <property type="evidence" value="ECO:0007669"/>
    <property type="project" value="Ensembl"/>
</dbReference>
<name>G3WB76_SARHA</name>
<dbReference type="OrthoDB" id="9944055at2759"/>
<reference evidence="3" key="3">
    <citation type="submission" date="2025-09" db="UniProtKB">
        <authorList>
            <consortium name="Ensembl"/>
        </authorList>
    </citation>
    <scope>IDENTIFICATION</scope>
</reference>
<evidence type="ECO:0000256" key="1">
    <source>
        <dbReference type="SAM" id="Coils"/>
    </source>
</evidence>
<dbReference type="InterPro" id="IPR026191">
    <property type="entry name" value="LRIF1"/>
</dbReference>
<dbReference type="GO" id="GO:0000781">
    <property type="term" value="C:chromosome, telomeric region"/>
    <property type="evidence" value="ECO:0007669"/>
    <property type="project" value="Ensembl"/>
</dbReference>
<dbReference type="FunCoup" id="G3WB76">
    <property type="interactions" value="1575"/>
</dbReference>
<feature type="region of interest" description="Disordered" evidence="2">
    <location>
        <begin position="487"/>
        <end position="515"/>
    </location>
</feature>
<evidence type="ECO:0000256" key="2">
    <source>
        <dbReference type="SAM" id="MobiDB-lite"/>
    </source>
</evidence>
<protein>
    <submittedName>
        <fullName evidence="3">Ligand dependent nuclear receptor interacting factor 1</fullName>
    </submittedName>
</protein>
<evidence type="ECO:0000313" key="3">
    <source>
        <dbReference type="Ensembl" id="ENSSHAP00000012681.2"/>
    </source>
</evidence>
<feature type="compositionally biased region" description="Polar residues" evidence="2">
    <location>
        <begin position="279"/>
        <end position="289"/>
    </location>
</feature>
<dbReference type="GO" id="GO:0009048">
    <property type="term" value="P:dosage compensation by inactivation of X chromosome"/>
    <property type="evidence" value="ECO:0007669"/>
    <property type="project" value="Ensembl"/>
</dbReference>
<dbReference type="GeneTree" id="ENSGT00390000017353"/>
<feature type="coiled-coil region" evidence="1">
    <location>
        <begin position="735"/>
        <end position="763"/>
    </location>
</feature>
<dbReference type="GO" id="GO:0001740">
    <property type="term" value="C:Barr body"/>
    <property type="evidence" value="ECO:0007669"/>
    <property type="project" value="Ensembl"/>
</dbReference>
<keyword evidence="1" id="KW-0175">Coiled coil</keyword>
<dbReference type="GO" id="GO:0042974">
    <property type="term" value="F:nuclear retinoic acid receptor binding"/>
    <property type="evidence" value="ECO:0007669"/>
    <property type="project" value="InterPro"/>
</dbReference>
<dbReference type="GO" id="GO:0034451">
    <property type="term" value="C:centriolar satellite"/>
    <property type="evidence" value="ECO:0007669"/>
    <property type="project" value="Ensembl"/>
</dbReference>
<feature type="region of interest" description="Disordered" evidence="2">
    <location>
        <begin position="378"/>
        <end position="406"/>
    </location>
</feature>
<dbReference type="Proteomes" id="UP000007648">
    <property type="component" value="Unassembled WGS sequence"/>
</dbReference>
<feature type="compositionally biased region" description="Polar residues" evidence="2">
    <location>
        <begin position="378"/>
        <end position="389"/>
    </location>
</feature>
<dbReference type="RefSeq" id="XP_031823120.1">
    <property type="nucleotide sequence ID" value="XM_031967260.1"/>
</dbReference>
<dbReference type="AlphaFoldDB" id="G3WB76"/>